<organism evidence="1 2">
    <name type="scientific">Chondrus crispus</name>
    <name type="common">Carrageen Irish moss</name>
    <name type="synonym">Polymorpha crispa</name>
    <dbReference type="NCBI Taxonomy" id="2769"/>
    <lineage>
        <taxon>Eukaryota</taxon>
        <taxon>Rhodophyta</taxon>
        <taxon>Florideophyceae</taxon>
        <taxon>Rhodymeniophycidae</taxon>
        <taxon>Gigartinales</taxon>
        <taxon>Gigartinaceae</taxon>
        <taxon>Chondrus</taxon>
    </lineage>
</organism>
<dbReference type="Gramene" id="CDF40598">
    <property type="protein sequence ID" value="CDF40598"/>
    <property type="gene ID" value="CHC_T00000821001"/>
</dbReference>
<proteinExistence type="predicted"/>
<protein>
    <submittedName>
        <fullName evidence="1">Uncharacterized protein</fullName>
    </submittedName>
</protein>
<gene>
    <name evidence="1" type="ORF">CHC_T00000821001</name>
</gene>
<dbReference type="EMBL" id="HG002212">
    <property type="protein sequence ID" value="CDF40598.1"/>
    <property type="molecule type" value="Genomic_DNA"/>
</dbReference>
<sequence>MVDVICRACGRTVKVKKNTTRTTTKEKEKHMTKYHSTDGRLYQDCFQD</sequence>
<evidence type="ECO:0000313" key="1">
    <source>
        <dbReference type="EMBL" id="CDF40598.1"/>
    </source>
</evidence>
<dbReference type="KEGG" id="ccp:CHC_T00000821001"/>
<dbReference type="GeneID" id="17318610"/>
<name>R7QS90_CHOCR</name>
<keyword evidence="2" id="KW-1185">Reference proteome</keyword>
<dbReference type="AlphaFoldDB" id="R7QS90"/>
<dbReference type="RefSeq" id="XP_005710892.1">
    <property type="nucleotide sequence ID" value="XM_005710835.1"/>
</dbReference>
<dbReference type="Proteomes" id="UP000012073">
    <property type="component" value="Unassembled WGS sequence"/>
</dbReference>
<evidence type="ECO:0000313" key="2">
    <source>
        <dbReference type="Proteomes" id="UP000012073"/>
    </source>
</evidence>
<reference evidence="2" key="1">
    <citation type="journal article" date="2013" name="Proc. Natl. Acad. Sci. U.S.A.">
        <title>Genome structure and metabolic features in the red seaweed Chondrus crispus shed light on evolution of the Archaeplastida.</title>
        <authorList>
            <person name="Collen J."/>
            <person name="Porcel B."/>
            <person name="Carre W."/>
            <person name="Ball S.G."/>
            <person name="Chaparro C."/>
            <person name="Tonon T."/>
            <person name="Barbeyron T."/>
            <person name="Michel G."/>
            <person name="Noel B."/>
            <person name="Valentin K."/>
            <person name="Elias M."/>
            <person name="Artiguenave F."/>
            <person name="Arun A."/>
            <person name="Aury J.M."/>
            <person name="Barbosa-Neto J.F."/>
            <person name="Bothwell J.H."/>
            <person name="Bouget F.Y."/>
            <person name="Brillet L."/>
            <person name="Cabello-Hurtado F."/>
            <person name="Capella-Gutierrez S."/>
            <person name="Charrier B."/>
            <person name="Cladiere L."/>
            <person name="Cock J.M."/>
            <person name="Coelho S.M."/>
            <person name="Colleoni C."/>
            <person name="Czjzek M."/>
            <person name="Da Silva C."/>
            <person name="Delage L."/>
            <person name="Denoeud F."/>
            <person name="Deschamps P."/>
            <person name="Dittami S.M."/>
            <person name="Gabaldon T."/>
            <person name="Gachon C.M."/>
            <person name="Groisillier A."/>
            <person name="Herve C."/>
            <person name="Jabbari K."/>
            <person name="Katinka M."/>
            <person name="Kloareg B."/>
            <person name="Kowalczyk N."/>
            <person name="Labadie K."/>
            <person name="Leblanc C."/>
            <person name="Lopez P.J."/>
            <person name="McLachlan D.H."/>
            <person name="Meslet-Cladiere L."/>
            <person name="Moustafa A."/>
            <person name="Nehr Z."/>
            <person name="Nyvall Collen P."/>
            <person name="Panaud O."/>
            <person name="Partensky F."/>
            <person name="Poulain J."/>
            <person name="Rensing S.A."/>
            <person name="Rousvoal S."/>
            <person name="Samson G."/>
            <person name="Symeonidi A."/>
            <person name="Weissenbach J."/>
            <person name="Zambounis A."/>
            <person name="Wincker P."/>
            <person name="Boyen C."/>
        </authorList>
    </citation>
    <scope>NUCLEOTIDE SEQUENCE [LARGE SCALE GENOMIC DNA]</scope>
    <source>
        <strain evidence="2">cv. Stackhouse</strain>
    </source>
</reference>
<accession>R7QS90</accession>